<proteinExistence type="predicted"/>
<comment type="caution">
    <text evidence="2">The sequence shown here is derived from an EMBL/GenBank/DDBJ whole genome shotgun (WGS) entry which is preliminary data.</text>
</comment>
<name>X1BN95_9ZZZZ</name>
<gene>
    <name evidence="2" type="ORF">S01H4_35940</name>
</gene>
<protein>
    <recommendedName>
        <fullName evidence="1">DEAD box helicase DbpA/CsdA RNA-binding domain-containing protein</fullName>
    </recommendedName>
</protein>
<organism evidence="2">
    <name type="scientific">marine sediment metagenome</name>
    <dbReference type="NCBI Taxonomy" id="412755"/>
    <lineage>
        <taxon>unclassified sequences</taxon>
        <taxon>metagenomes</taxon>
        <taxon>ecological metagenomes</taxon>
    </lineage>
</organism>
<feature type="domain" description="DEAD box helicase DbpA/CsdA RNA-binding" evidence="1">
    <location>
        <begin position="74"/>
        <end position="141"/>
    </location>
</feature>
<reference evidence="2" key="1">
    <citation type="journal article" date="2014" name="Front. Microbiol.">
        <title>High frequency of phylogenetically diverse reductive dehalogenase-homologous genes in deep subseafloor sedimentary metagenomes.</title>
        <authorList>
            <person name="Kawai M."/>
            <person name="Futagami T."/>
            <person name="Toyoda A."/>
            <person name="Takaki Y."/>
            <person name="Nishi S."/>
            <person name="Hori S."/>
            <person name="Arai W."/>
            <person name="Tsubouchi T."/>
            <person name="Morono Y."/>
            <person name="Uchiyama I."/>
            <person name="Ito T."/>
            <person name="Fujiyama A."/>
            <person name="Inagaki F."/>
            <person name="Takami H."/>
        </authorList>
    </citation>
    <scope>NUCLEOTIDE SEQUENCE</scope>
    <source>
        <strain evidence="2">Expedition CK06-06</strain>
    </source>
</reference>
<dbReference type="InterPro" id="IPR012677">
    <property type="entry name" value="Nucleotide-bd_a/b_plait_sf"/>
</dbReference>
<dbReference type="CDD" id="cd12252">
    <property type="entry name" value="RRM_DbpA"/>
    <property type="match status" value="1"/>
</dbReference>
<evidence type="ECO:0000259" key="1">
    <source>
        <dbReference type="Pfam" id="PF03880"/>
    </source>
</evidence>
<evidence type="ECO:0000313" key="2">
    <source>
        <dbReference type="EMBL" id="GAG82667.1"/>
    </source>
</evidence>
<dbReference type="Pfam" id="PF03880">
    <property type="entry name" value="DbpA"/>
    <property type="match status" value="1"/>
</dbReference>
<dbReference type="AlphaFoldDB" id="X1BN95"/>
<accession>X1BN95</accession>
<sequence length="159" mass="18365">MIQAKSDRIVSEVEEITKNGEYGDFREMAGALLKDKDHEEVLASVLRVAFGDKLDRNKYREIKEVSAGNREKTRLFIQMGRKDGLTKRKLVNLLERESSVSEVLIRDAQVYDIYSFVTVPFYTAETIVKAFKNRRGRKRPLVEIAGNPKKRLKSRVPVY</sequence>
<dbReference type="InterPro" id="IPR005580">
    <property type="entry name" value="DbpA/CsdA_RNA-bd_dom"/>
</dbReference>
<dbReference type="EMBL" id="BART01019162">
    <property type="protein sequence ID" value="GAG82667.1"/>
    <property type="molecule type" value="Genomic_DNA"/>
</dbReference>
<dbReference type="Gene3D" id="3.30.70.330">
    <property type="match status" value="1"/>
</dbReference>